<sequence>MFRGFLMCLVMLAVSCAASAQSFLLQTAYYDDSSGRLTVDEVMAQSFTVFDGMLSEGYTDSVIWLRIRVKASDKPLYLTVKPHFLDTLTLYTSTAVPGVWSTQVAGDRVHNQGDERLNESHIFEIEPRQETTYYLRVKTTSTAMIEVQVLTFSDWYVQNMRTQSFQVPFIGLMFAILLWATSDFIVRREALVGWFVAVQVMQILFSLALMGYLAVFLPHSFNLDLLTSVIIQGSIAVTMLFHRMLIRPFQPSRWAVRVLDFLIFLAAIEITLILFGFPRQGLQLGTINLLFFIPTLLWLGYSTKVDAVPGRIALRVAYNALALALAIVIMPLLGWGQSVDFYINALTTQGVVSAIIMGVFLYRRSSEMEKSAIADQLKLERVEQGLRDHQLKLDEQRQFMDMLSHELKTPISVIQLTLDTLSFPDKKRVRLERALRTMSEVIDRCRLSTQIDEQRLSVVNESFDLAEMVEEVTDACLEPGKVDLDVDSVMVDSDRQLLSVVIHNLVDNAIKYSPATARVKVELGTATGRFARGTSLTVTNKFLGNQPPDSRAIFEKYVRGPTATGLSGSGLGLHLCRRLVQMLGGSLTCQVLDHQIVFTLWLPDSA</sequence>
<feature type="transmembrane region" description="Helical" evidence="4">
    <location>
        <begin position="167"/>
        <end position="186"/>
    </location>
</feature>
<evidence type="ECO:0000259" key="6">
    <source>
        <dbReference type="PROSITE" id="PS50109"/>
    </source>
</evidence>
<dbReference type="KEGG" id="boz:DBV39_12145"/>
<dbReference type="SMART" id="SM00387">
    <property type="entry name" value="HATPase_c"/>
    <property type="match status" value="1"/>
</dbReference>
<evidence type="ECO:0000256" key="1">
    <source>
        <dbReference type="ARBA" id="ARBA00000085"/>
    </source>
</evidence>
<feature type="transmembrane region" description="Helical" evidence="4">
    <location>
        <begin position="254"/>
        <end position="275"/>
    </location>
</feature>
<dbReference type="PANTHER" id="PTHR43547:SF11">
    <property type="entry name" value="HISTIDINE KINASE"/>
    <property type="match status" value="1"/>
</dbReference>
<accession>A0A2R4XKJ0</accession>
<keyword evidence="4" id="KW-0472">Membrane</keyword>
<keyword evidence="4" id="KW-0812">Transmembrane</keyword>
<dbReference type="SUPFAM" id="SSF47384">
    <property type="entry name" value="Homodimeric domain of signal transducing histidine kinase"/>
    <property type="match status" value="1"/>
</dbReference>
<feature type="transmembrane region" description="Helical" evidence="4">
    <location>
        <begin position="341"/>
        <end position="362"/>
    </location>
</feature>
<protein>
    <recommendedName>
        <fullName evidence="2">histidine kinase</fullName>
        <ecNumber evidence="2">2.7.13.3</ecNumber>
    </recommendedName>
</protein>
<dbReference type="GO" id="GO:0000155">
    <property type="term" value="F:phosphorelay sensor kinase activity"/>
    <property type="evidence" value="ECO:0007669"/>
    <property type="project" value="InterPro"/>
</dbReference>
<dbReference type="Pfam" id="PF02518">
    <property type="entry name" value="HATPase_c"/>
    <property type="match status" value="1"/>
</dbReference>
<dbReference type="Pfam" id="PF07696">
    <property type="entry name" value="7TMR-DISMED2"/>
    <property type="match status" value="1"/>
</dbReference>
<dbReference type="Gene3D" id="3.30.565.10">
    <property type="entry name" value="Histidine kinase-like ATPase, C-terminal domain"/>
    <property type="match status" value="1"/>
</dbReference>
<gene>
    <name evidence="7" type="ORF">DBV39_12145</name>
</gene>
<dbReference type="EMBL" id="CP028901">
    <property type="protein sequence ID" value="AWB34332.1"/>
    <property type="molecule type" value="Genomic_DNA"/>
</dbReference>
<dbReference type="InterPro" id="IPR036097">
    <property type="entry name" value="HisK_dim/P_sf"/>
</dbReference>
<feature type="transmembrane region" description="Helical" evidence="4">
    <location>
        <begin position="281"/>
        <end position="300"/>
    </location>
</feature>
<dbReference type="SUPFAM" id="SSF55874">
    <property type="entry name" value="ATPase domain of HSP90 chaperone/DNA topoisomerase II/histidine kinase"/>
    <property type="match status" value="1"/>
</dbReference>
<evidence type="ECO:0000256" key="2">
    <source>
        <dbReference type="ARBA" id="ARBA00012438"/>
    </source>
</evidence>
<keyword evidence="5" id="KW-0732">Signal</keyword>
<reference evidence="7 8" key="1">
    <citation type="submission" date="2018-04" db="EMBL/GenBank/DDBJ databases">
        <title>Bordetella sp. HZ20 isolated from seawater.</title>
        <authorList>
            <person name="Sun C."/>
        </authorList>
    </citation>
    <scope>NUCLEOTIDE SEQUENCE [LARGE SCALE GENOMIC DNA]</scope>
    <source>
        <strain evidence="7 8">HZ20</strain>
    </source>
</reference>
<organism evidence="7 8">
    <name type="scientific">Orrella marina</name>
    <dbReference type="NCBI Taxonomy" id="2163011"/>
    <lineage>
        <taxon>Bacteria</taxon>
        <taxon>Pseudomonadati</taxon>
        <taxon>Pseudomonadota</taxon>
        <taxon>Betaproteobacteria</taxon>
        <taxon>Burkholderiales</taxon>
        <taxon>Alcaligenaceae</taxon>
        <taxon>Orrella</taxon>
    </lineage>
</organism>
<dbReference type="SMART" id="SM00388">
    <property type="entry name" value="HisKA"/>
    <property type="match status" value="1"/>
</dbReference>
<dbReference type="PROSITE" id="PS51257">
    <property type="entry name" value="PROKAR_LIPOPROTEIN"/>
    <property type="match status" value="1"/>
</dbReference>
<evidence type="ECO:0000256" key="5">
    <source>
        <dbReference type="SAM" id="SignalP"/>
    </source>
</evidence>
<dbReference type="PANTHER" id="PTHR43547">
    <property type="entry name" value="TWO-COMPONENT HISTIDINE KINASE"/>
    <property type="match status" value="1"/>
</dbReference>
<evidence type="ECO:0000256" key="4">
    <source>
        <dbReference type="SAM" id="Phobius"/>
    </source>
</evidence>
<dbReference type="AlphaFoldDB" id="A0A2R4XKJ0"/>
<comment type="catalytic activity">
    <reaction evidence="1">
        <text>ATP + protein L-histidine = ADP + protein N-phospho-L-histidine.</text>
        <dbReference type="EC" id="2.7.13.3"/>
    </reaction>
</comment>
<dbReference type="InterPro" id="IPR011623">
    <property type="entry name" value="7TMR_DISM_rcpt_extracell_dom1"/>
</dbReference>
<keyword evidence="4" id="KW-1133">Transmembrane helix</keyword>
<dbReference type="InterPro" id="IPR005467">
    <property type="entry name" value="His_kinase_dom"/>
</dbReference>
<dbReference type="CDD" id="cd00082">
    <property type="entry name" value="HisKA"/>
    <property type="match status" value="1"/>
</dbReference>
<dbReference type="Gene3D" id="1.10.287.130">
    <property type="match status" value="1"/>
</dbReference>
<keyword evidence="8" id="KW-1185">Reference proteome</keyword>
<dbReference type="Pfam" id="PF07695">
    <property type="entry name" value="7TMR-DISM_7TM"/>
    <property type="match status" value="1"/>
</dbReference>
<dbReference type="InterPro" id="IPR036890">
    <property type="entry name" value="HATPase_C_sf"/>
</dbReference>
<keyword evidence="3" id="KW-0597">Phosphoprotein</keyword>
<dbReference type="PROSITE" id="PS50109">
    <property type="entry name" value="HIS_KIN"/>
    <property type="match status" value="1"/>
</dbReference>
<feature type="signal peptide" evidence="5">
    <location>
        <begin position="1"/>
        <end position="20"/>
    </location>
</feature>
<feature type="domain" description="Histidine kinase" evidence="6">
    <location>
        <begin position="402"/>
        <end position="606"/>
    </location>
</feature>
<feature type="transmembrane region" description="Helical" evidence="4">
    <location>
        <begin position="193"/>
        <end position="215"/>
    </location>
</feature>
<feature type="transmembrane region" description="Helical" evidence="4">
    <location>
        <begin position="221"/>
        <end position="242"/>
    </location>
</feature>
<dbReference type="Pfam" id="PF00512">
    <property type="entry name" value="HisKA"/>
    <property type="match status" value="1"/>
</dbReference>
<feature type="chain" id="PRO_5015321541" description="histidine kinase" evidence="5">
    <location>
        <begin position="21"/>
        <end position="606"/>
    </location>
</feature>
<dbReference type="EC" id="2.7.13.3" evidence="2"/>
<dbReference type="CDD" id="cd00075">
    <property type="entry name" value="HATPase"/>
    <property type="match status" value="1"/>
</dbReference>
<name>A0A2R4XKJ0_9BURK</name>
<evidence type="ECO:0000313" key="8">
    <source>
        <dbReference type="Proteomes" id="UP000244571"/>
    </source>
</evidence>
<feature type="transmembrane region" description="Helical" evidence="4">
    <location>
        <begin position="312"/>
        <end position="335"/>
    </location>
</feature>
<dbReference type="InterPro" id="IPR003594">
    <property type="entry name" value="HATPase_dom"/>
</dbReference>
<evidence type="ECO:0000256" key="3">
    <source>
        <dbReference type="ARBA" id="ARBA00022553"/>
    </source>
</evidence>
<proteinExistence type="predicted"/>
<evidence type="ECO:0000313" key="7">
    <source>
        <dbReference type="EMBL" id="AWB34332.1"/>
    </source>
</evidence>
<dbReference type="InterPro" id="IPR003661">
    <property type="entry name" value="HisK_dim/P_dom"/>
</dbReference>
<dbReference type="Gene3D" id="2.60.40.2380">
    <property type="match status" value="1"/>
</dbReference>
<dbReference type="InterPro" id="IPR011622">
    <property type="entry name" value="7TMR_DISM_rcpt_extracell_dom2"/>
</dbReference>
<dbReference type="Proteomes" id="UP000244571">
    <property type="component" value="Chromosome"/>
</dbReference>